<evidence type="ECO:0000256" key="1">
    <source>
        <dbReference type="ARBA" id="ARBA00023015"/>
    </source>
</evidence>
<proteinExistence type="predicted"/>
<keyword evidence="2 6" id="KW-0238">DNA-binding</keyword>
<dbReference type="PANTHER" id="PTHR46796">
    <property type="entry name" value="HTH-TYPE TRANSCRIPTIONAL ACTIVATOR RHAS-RELATED"/>
    <property type="match status" value="1"/>
</dbReference>
<dbReference type="OrthoDB" id="252470at2"/>
<dbReference type="InterPro" id="IPR003313">
    <property type="entry name" value="AraC-bd"/>
</dbReference>
<name>A0A1X6ZIX9_9RHOB</name>
<dbReference type="Proteomes" id="UP000193495">
    <property type="component" value="Unassembled WGS sequence"/>
</dbReference>
<keyword evidence="3" id="KW-0804">Transcription</keyword>
<reference evidence="5 8" key="2">
    <citation type="submission" date="2018-03" db="EMBL/GenBank/DDBJ databases">
        <title>Genomic Encyclopedia of Archaeal and Bacterial Type Strains, Phase II (KMG-II): from individual species to whole genera.</title>
        <authorList>
            <person name="Goeker M."/>
        </authorList>
    </citation>
    <scope>NUCLEOTIDE SEQUENCE [LARGE SCALE GENOMIC DNA]</scope>
    <source>
        <strain evidence="5 8">DSM 29956</strain>
    </source>
</reference>
<dbReference type="Pfam" id="PF02311">
    <property type="entry name" value="AraC_binding"/>
    <property type="match status" value="1"/>
</dbReference>
<evidence type="ECO:0000313" key="6">
    <source>
        <dbReference type="EMBL" id="SLN52821.1"/>
    </source>
</evidence>
<keyword evidence="8" id="KW-1185">Reference proteome</keyword>
<dbReference type="EMBL" id="PYGB01000008">
    <property type="protein sequence ID" value="PSK84901.1"/>
    <property type="molecule type" value="Genomic_DNA"/>
</dbReference>
<dbReference type="SMART" id="SM00342">
    <property type="entry name" value="HTH_ARAC"/>
    <property type="match status" value="1"/>
</dbReference>
<reference evidence="6 7" key="1">
    <citation type="submission" date="2017-03" db="EMBL/GenBank/DDBJ databases">
        <authorList>
            <person name="Afonso C.L."/>
            <person name="Miller P.J."/>
            <person name="Scott M.A."/>
            <person name="Spackman E."/>
            <person name="Goraichik I."/>
            <person name="Dimitrov K.M."/>
            <person name="Suarez D.L."/>
            <person name="Swayne D.E."/>
        </authorList>
    </citation>
    <scope>NUCLEOTIDE SEQUENCE [LARGE SCALE GENOMIC DNA]</scope>
    <source>
        <strain evidence="6 7">CECT 8367</strain>
    </source>
</reference>
<sequence>MQPAPLILSHEDILPPGACAALTRAMLGTGRPVLHGHDFFELAWVQNGRVRHHLPEGREDLVEGDVIFVAPGHSHGLQGRGADALLVSVTLHPELIADLGERHPDLAGRLFWAGATAPLRLSRDSRQMAELNRAALRLERGRRNRLGAEAFLLPLLCGLAEEAAPLPGGAPDWLARACAASRAPEVFQDGASGFARVAGKAHPHVSRSMRRFLDMSPSDWINAQRMDYAARRLLGSADSLAEIAAECGVPNLSHFHKLFRQAHGETPQRFRRARQRDVVQPG</sequence>
<dbReference type="AlphaFoldDB" id="A0A1X6ZIX9"/>
<gene>
    <name evidence="5" type="ORF">CLV79_10868</name>
    <name evidence="6" type="ORF">LOS8367_02449</name>
</gene>
<dbReference type="GO" id="GO:0003700">
    <property type="term" value="F:DNA-binding transcription factor activity"/>
    <property type="evidence" value="ECO:0007669"/>
    <property type="project" value="InterPro"/>
</dbReference>
<dbReference type="InterPro" id="IPR014710">
    <property type="entry name" value="RmlC-like_jellyroll"/>
</dbReference>
<evidence type="ECO:0000313" key="5">
    <source>
        <dbReference type="EMBL" id="PSK84901.1"/>
    </source>
</evidence>
<dbReference type="SUPFAM" id="SSF51182">
    <property type="entry name" value="RmlC-like cupins"/>
    <property type="match status" value="1"/>
</dbReference>
<dbReference type="PROSITE" id="PS01124">
    <property type="entry name" value="HTH_ARAC_FAMILY_2"/>
    <property type="match status" value="1"/>
</dbReference>
<keyword evidence="1" id="KW-0805">Transcription regulation</keyword>
<dbReference type="InterPro" id="IPR011051">
    <property type="entry name" value="RmlC_Cupin_sf"/>
</dbReference>
<dbReference type="Gene3D" id="2.60.120.10">
    <property type="entry name" value="Jelly Rolls"/>
    <property type="match status" value="1"/>
</dbReference>
<dbReference type="SUPFAM" id="SSF46689">
    <property type="entry name" value="Homeodomain-like"/>
    <property type="match status" value="1"/>
</dbReference>
<feature type="domain" description="HTH araC/xylS-type" evidence="4">
    <location>
        <begin position="194"/>
        <end position="273"/>
    </location>
</feature>
<evidence type="ECO:0000256" key="3">
    <source>
        <dbReference type="ARBA" id="ARBA00023163"/>
    </source>
</evidence>
<dbReference type="Proteomes" id="UP000240624">
    <property type="component" value="Unassembled WGS sequence"/>
</dbReference>
<dbReference type="InterPro" id="IPR018060">
    <property type="entry name" value="HTH_AraC"/>
</dbReference>
<dbReference type="InterPro" id="IPR050204">
    <property type="entry name" value="AraC_XylS_family_regulators"/>
</dbReference>
<evidence type="ECO:0000259" key="4">
    <source>
        <dbReference type="PROSITE" id="PS01124"/>
    </source>
</evidence>
<accession>A0A1X6ZIX9</accession>
<evidence type="ECO:0000256" key="2">
    <source>
        <dbReference type="ARBA" id="ARBA00023125"/>
    </source>
</evidence>
<evidence type="ECO:0000313" key="8">
    <source>
        <dbReference type="Proteomes" id="UP000240624"/>
    </source>
</evidence>
<evidence type="ECO:0000313" key="7">
    <source>
        <dbReference type="Proteomes" id="UP000193495"/>
    </source>
</evidence>
<dbReference type="Gene3D" id="1.10.10.60">
    <property type="entry name" value="Homeodomain-like"/>
    <property type="match status" value="1"/>
</dbReference>
<dbReference type="GO" id="GO:0043565">
    <property type="term" value="F:sequence-specific DNA binding"/>
    <property type="evidence" value="ECO:0007669"/>
    <property type="project" value="InterPro"/>
</dbReference>
<organism evidence="6 7">
    <name type="scientific">Limimaricola soesokkakensis</name>
    <dbReference type="NCBI Taxonomy" id="1343159"/>
    <lineage>
        <taxon>Bacteria</taxon>
        <taxon>Pseudomonadati</taxon>
        <taxon>Pseudomonadota</taxon>
        <taxon>Alphaproteobacteria</taxon>
        <taxon>Rhodobacterales</taxon>
        <taxon>Paracoccaceae</taxon>
        <taxon>Limimaricola</taxon>
    </lineage>
</organism>
<dbReference type="EMBL" id="FWFY01000007">
    <property type="protein sequence ID" value="SLN52821.1"/>
    <property type="molecule type" value="Genomic_DNA"/>
</dbReference>
<protein>
    <submittedName>
        <fullName evidence="5">AraC family transcriptional regulator</fullName>
    </submittedName>
    <submittedName>
        <fullName evidence="6">DNA-binding transcriptional regulator ChbR</fullName>
    </submittedName>
</protein>
<dbReference type="PROSITE" id="PS00041">
    <property type="entry name" value="HTH_ARAC_FAMILY_1"/>
    <property type="match status" value="1"/>
</dbReference>
<dbReference type="Pfam" id="PF12833">
    <property type="entry name" value="HTH_18"/>
    <property type="match status" value="1"/>
</dbReference>
<dbReference type="InterPro" id="IPR018062">
    <property type="entry name" value="HTH_AraC-typ_CS"/>
</dbReference>
<dbReference type="InterPro" id="IPR009057">
    <property type="entry name" value="Homeodomain-like_sf"/>
</dbReference>
<dbReference type="RefSeq" id="WP_085896784.1">
    <property type="nucleotide sequence ID" value="NZ_FWFY01000007.1"/>
</dbReference>